<keyword evidence="7" id="KW-1185">Reference proteome</keyword>
<dbReference type="InterPro" id="IPR036291">
    <property type="entry name" value="NAD(P)-bd_dom_sf"/>
</dbReference>
<dbReference type="GO" id="GO:0051287">
    <property type="term" value="F:NAD binding"/>
    <property type="evidence" value="ECO:0007669"/>
    <property type="project" value="InterPro"/>
</dbReference>
<dbReference type="PIRSF" id="PIRSF000124">
    <property type="entry name" value="UDPglc_GDPman_dh"/>
    <property type="match status" value="1"/>
</dbReference>
<keyword evidence="3" id="KW-0520">NAD</keyword>
<dbReference type="SMART" id="SM00984">
    <property type="entry name" value="UDPG_MGDP_dh_C"/>
    <property type="match status" value="1"/>
</dbReference>
<dbReference type="InterPro" id="IPR017476">
    <property type="entry name" value="UDP-Glc/GDP-Man"/>
</dbReference>
<dbReference type="PANTHER" id="PTHR43491:SF2">
    <property type="entry name" value="UDP-N-ACETYL-D-MANNOSAMINE DEHYDROGENASE"/>
    <property type="match status" value="1"/>
</dbReference>
<dbReference type="InterPro" id="IPR028359">
    <property type="entry name" value="UDP_ManNAc/GlcNAc_DH"/>
</dbReference>
<gene>
    <name evidence="6" type="ORF">GO816_08650</name>
</gene>
<dbReference type="EMBL" id="WQLA01000003">
    <property type="protein sequence ID" value="MVN91189.1"/>
    <property type="molecule type" value="Genomic_DNA"/>
</dbReference>
<reference evidence="6 7" key="1">
    <citation type="submission" date="2019-12" db="EMBL/GenBank/DDBJ databases">
        <title>Mucilaginibacter sp. HME9299 genome sequencing and assembly.</title>
        <authorList>
            <person name="Kang H."/>
            <person name="Kim H."/>
            <person name="Joh K."/>
        </authorList>
    </citation>
    <scope>NUCLEOTIDE SEQUENCE [LARGE SCALE GENOMIC DNA]</scope>
    <source>
        <strain evidence="6 7">HME9299</strain>
    </source>
</reference>
<feature type="domain" description="UDP-glucose/GDP-mannose dehydrogenase C-terminal" evidence="5">
    <location>
        <begin position="337"/>
        <end position="437"/>
    </location>
</feature>
<dbReference type="Pfam" id="PF03720">
    <property type="entry name" value="UDPG_MGDP_dh_C"/>
    <property type="match status" value="1"/>
</dbReference>
<accession>A0A6I4ICN0</accession>
<dbReference type="GO" id="GO:0000271">
    <property type="term" value="P:polysaccharide biosynthetic process"/>
    <property type="evidence" value="ECO:0007669"/>
    <property type="project" value="InterPro"/>
</dbReference>
<dbReference type="SUPFAM" id="SSF48179">
    <property type="entry name" value="6-phosphogluconate dehydrogenase C-terminal domain-like"/>
    <property type="match status" value="1"/>
</dbReference>
<evidence type="ECO:0000256" key="3">
    <source>
        <dbReference type="ARBA" id="ARBA00023027"/>
    </source>
</evidence>
<name>A0A6I4ICN0_9SPHI</name>
<dbReference type="RefSeq" id="WP_157541283.1">
    <property type="nucleotide sequence ID" value="NZ_WQLA01000003.1"/>
</dbReference>
<dbReference type="InterPro" id="IPR001732">
    <property type="entry name" value="UDP-Glc/GDP-Man_DH_N"/>
</dbReference>
<dbReference type="InterPro" id="IPR036220">
    <property type="entry name" value="UDP-Glc/GDP-Man_DH_C_sf"/>
</dbReference>
<dbReference type="GO" id="GO:0016616">
    <property type="term" value="F:oxidoreductase activity, acting on the CH-OH group of donors, NAD or NADP as acceptor"/>
    <property type="evidence" value="ECO:0007669"/>
    <property type="project" value="InterPro"/>
</dbReference>
<evidence type="ECO:0000259" key="5">
    <source>
        <dbReference type="SMART" id="SM00984"/>
    </source>
</evidence>
<evidence type="ECO:0000313" key="7">
    <source>
        <dbReference type="Proteomes" id="UP000434850"/>
    </source>
</evidence>
<keyword evidence="2" id="KW-0560">Oxidoreductase</keyword>
<sequence>MNEQNDSLPLYKSVNFDNVLIAVIGLGYVGLPLAVEFASKFPVTGFDHSAFRVNELLSGFDKTQEIQGQQLKAVITDNLNTKGLYVTSKADSLAESNIYVVAVPTPTDKHNRPDLRLIREASETVGKYLKPGDLVVYESTVYPGVTEEVCVPILESTSGLKFNIDFFAGYSPERINPGDKVHTLTNIVKVTSGSTPQVAEFVDQLYKTIVHAGTHKAPSIKVAEACKVIENSQRDINIAFVNEIAKIFNILNIDTQAVLEAAGTKWNFLKFKPGLVGGHCTGVDPYYLAQKAQEVGYHPEIILAGRRINDGMGTYVAQEVVKLMIKNNVAVKNADILILGFTFKENCPDVRNTRVIDIIRTLEEYDTTCDVYDPWADPAEVKFEYNQLIYRNIDGLSKRYDAIVLAVAHSQFLTLDINALKRQSNSVLYDIKGALPLSTTTSRL</sequence>
<comment type="caution">
    <text evidence="6">The sequence shown here is derived from an EMBL/GenBank/DDBJ whole genome shotgun (WGS) entry which is preliminary data.</text>
</comment>
<dbReference type="InterPro" id="IPR008927">
    <property type="entry name" value="6-PGluconate_DH-like_C_sf"/>
</dbReference>
<dbReference type="InterPro" id="IPR014026">
    <property type="entry name" value="UDP-Glc/GDP-Man_DH_dimer"/>
</dbReference>
<evidence type="ECO:0000256" key="1">
    <source>
        <dbReference type="ARBA" id="ARBA00006601"/>
    </source>
</evidence>
<dbReference type="Pfam" id="PF00984">
    <property type="entry name" value="UDPG_MGDP_dh"/>
    <property type="match status" value="1"/>
</dbReference>
<dbReference type="PIRSF" id="PIRSF500136">
    <property type="entry name" value="UDP_ManNAc_DH"/>
    <property type="match status" value="1"/>
</dbReference>
<dbReference type="SUPFAM" id="SSF52413">
    <property type="entry name" value="UDP-glucose/GDP-mannose dehydrogenase C-terminal domain"/>
    <property type="match status" value="1"/>
</dbReference>
<dbReference type="AlphaFoldDB" id="A0A6I4ICN0"/>
<dbReference type="Proteomes" id="UP000434850">
    <property type="component" value="Unassembled WGS sequence"/>
</dbReference>
<dbReference type="InterPro" id="IPR014027">
    <property type="entry name" value="UDP-Glc/GDP-Man_DH_C"/>
</dbReference>
<evidence type="ECO:0000256" key="4">
    <source>
        <dbReference type="PIRNR" id="PIRNR000124"/>
    </source>
</evidence>
<proteinExistence type="inferred from homology"/>
<dbReference type="SUPFAM" id="SSF51735">
    <property type="entry name" value="NAD(P)-binding Rossmann-fold domains"/>
    <property type="match status" value="1"/>
</dbReference>
<evidence type="ECO:0000256" key="2">
    <source>
        <dbReference type="ARBA" id="ARBA00023002"/>
    </source>
</evidence>
<comment type="similarity">
    <text evidence="1 4">Belongs to the UDP-glucose/GDP-mannose dehydrogenase family.</text>
</comment>
<protein>
    <submittedName>
        <fullName evidence="6">Nucleotide sugar dehydrogenase</fullName>
    </submittedName>
</protein>
<evidence type="ECO:0000313" key="6">
    <source>
        <dbReference type="EMBL" id="MVN91189.1"/>
    </source>
</evidence>
<dbReference type="NCBIfam" id="TIGR03026">
    <property type="entry name" value="NDP-sugDHase"/>
    <property type="match status" value="1"/>
</dbReference>
<dbReference type="Pfam" id="PF03721">
    <property type="entry name" value="UDPG_MGDP_dh_N"/>
    <property type="match status" value="1"/>
</dbReference>
<organism evidence="6 7">
    <name type="scientific">Mucilaginibacter aquatilis</name>
    <dbReference type="NCBI Taxonomy" id="1517760"/>
    <lineage>
        <taxon>Bacteria</taxon>
        <taxon>Pseudomonadati</taxon>
        <taxon>Bacteroidota</taxon>
        <taxon>Sphingobacteriia</taxon>
        <taxon>Sphingobacteriales</taxon>
        <taxon>Sphingobacteriaceae</taxon>
        <taxon>Mucilaginibacter</taxon>
    </lineage>
</organism>
<dbReference type="Gene3D" id="3.40.50.720">
    <property type="entry name" value="NAD(P)-binding Rossmann-like Domain"/>
    <property type="match status" value="2"/>
</dbReference>
<dbReference type="OrthoDB" id="9803238at2"/>
<dbReference type="GO" id="GO:0016628">
    <property type="term" value="F:oxidoreductase activity, acting on the CH-CH group of donors, NAD or NADP as acceptor"/>
    <property type="evidence" value="ECO:0007669"/>
    <property type="project" value="InterPro"/>
</dbReference>
<dbReference type="PANTHER" id="PTHR43491">
    <property type="entry name" value="UDP-N-ACETYL-D-MANNOSAMINE DEHYDROGENASE"/>
    <property type="match status" value="1"/>
</dbReference>